<evidence type="ECO:0000256" key="1">
    <source>
        <dbReference type="SAM" id="SignalP"/>
    </source>
</evidence>
<evidence type="ECO:0000313" key="3">
    <source>
        <dbReference type="Proteomes" id="UP001594351"/>
    </source>
</evidence>
<dbReference type="Gene3D" id="3.40.50.1820">
    <property type="entry name" value="alpha/beta hydrolase"/>
    <property type="match status" value="1"/>
</dbReference>
<feature type="signal peptide" evidence="1">
    <location>
        <begin position="1"/>
        <end position="22"/>
    </location>
</feature>
<feature type="chain" id="PRO_5045179906" evidence="1">
    <location>
        <begin position="23"/>
        <end position="317"/>
    </location>
</feature>
<comment type="caution">
    <text evidence="2">The sequence shown here is derived from an EMBL/GenBank/DDBJ whole genome shotgun (WGS) entry which is preliminary data.</text>
</comment>
<dbReference type="PANTHER" id="PTHR37946">
    <property type="entry name" value="SLL1969 PROTEIN"/>
    <property type="match status" value="1"/>
</dbReference>
<keyword evidence="1" id="KW-0732">Signal</keyword>
<accession>A0ABV6Z6J1</accession>
<protein>
    <submittedName>
        <fullName evidence="2">Esterase/lipase family protein</fullName>
    </submittedName>
</protein>
<reference evidence="2 3" key="1">
    <citation type="submission" date="2024-09" db="EMBL/GenBank/DDBJ databases">
        <title>Laminarin stimulates single cell rates of sulfate reduction while oxygen inhibits transcriptomic activity in coastal marine sediment.</title>
        <authorList>
            <person name="Lindsay M."/>
            <person name="Orcutt B."/>
            <person name="Emerson D."/>
            <person name="Stepanauskas R."/>
            <person name="D'Angelo T."/>
        </authorList>
    </citation>
    <scope>NUCLEOTIDE SEQUENCE [LARGE SCALE GENOMIC DNA]</scope>
    <source>
        <strain evidence="2">SAG AM-311-K15</strain>
    </source>
</reference>
<organism evidence="2 3">
    <name type="scientific">candidate division CSSED10-310 bacterium</name>
    <dbReference type="NCBI Taxonomy" id="2855610"/>
    <lineage>
        <taxon>Bacteria</taxon>
        <taxon>Bacteria division CSSED10-310</taxon>
    </lineage>
</organism>
<dbReference type="Proteomes" id="UP001594351">
    <property type="component" value="Unassembled WGS sequence"/>
</dbReference>
<evidence type="ECO:0000313" key="2">
    <source>
        <dbReference type="EMBL" id="MFC1854054.1"/>
    </source>
</evidence>
<dbReference type="PANTHER" id="PTHR37946:SF1">
    <property type="entry name" value="SLL1969 PROTEIN"/>
    <property type="match status" value="1"/>
</dbReference>
<gene>
    <name evidence="2" type="ORF">ACFL27_28055</name>
</gene>
<dbReference type="SUPFAM" id="SSF53474">
    <property type="entry name" value="alpha/beta-Hydrolases"/>
    <property type="match status" value="1"/>
</dbReference>
<dbReference type="Pfam" id="PF02089">
    <property type="entry name" value="Palm_thioest"/>
    <property type="match status" value="1"/>
</dbReference>
<proteinExistence type="predicted"/>
<name>A0ABV6Z6J1_UNCC1</name>
<sequence>MNRFFLISGLLFTALFVFVNCATHQPVAFKSPNGRTLPLLYLDDCDDYEQQLVELDPNREVILLVHGCKASSGRFSTLKKVVESYGQQAICFNYDYRARLEQSAARLSKAIDQLATWIGPPQITIIGHSQGGLVARRALIKEQTDPLRADIPNIRLVTISSPFNGIKASAHCGLTSLHILSAGLSVLICQGIAGAIWSEVHPRAAFINLPGTVLDAVSDHLKIVTDERGTCRRHDPSGKCVESDLVFTLEEQYHTVVDSDQRVTNVELKVGHARVVGMAEYPPYKLVEVLQKYDVIRADSAISAVEQKVILAQLYQY</sequence>
<dbReference type="InterPro" id="IPR029058">
    <property type="entry name" value="AB_hydrolase_fold"/>
</dbReference>
<keyword evidence="3" id="KW-1185">Reference proteome</keyword>
<dbReference type="EMBL" id="JBHPBY010000697">
    <property type="protein sequence ID" value="MFC1854054.1"/>
    <property type="molecule type" value="Genomic_DNA"/>
</dbReference>